<sequence length="171" mass="19273">MHRFLSISTKSNSLRIHHSSLSLYTHLSNPFNSANGSSYAHHHFYQNPTSQFGFHRFFSSGYSSLTRFYTKPTGFSSMKPPFRSFSSETDRESIEYDVLIVGAGPAGLSAAIRFKQLCRENNVDLSVCVVEKGPEVGAHILSGNVFEPQALDELLPHWKKEEVFSFLLSTY</sequence>
<dbReference type="GO" id="GO:0004174">
    <property type="term" value="F:electron-transferring-flavoprotein dehydrogenase activity"/>
    <property type="evidence" value="ECO:0007669"/>
    <property type="project" value="UniProtKB-UniRule"/>
</dbReference>
<evidence type="ECO:0000313" key="2">
    <source>
        <dbReference type="EMBL" id="KAI9196141.1"/>
    </source>
</evidence>
<dbReference type="AlphaFoldDB" id="A0AAD5JMZ4"/>
<gene>
    <name evidence="2" type="ORF">LWI28_021370</name>
</gene>
<keyword evidence="1" id="KW-0560">Oxidoreductase</keyword>
<name>A0AAD5JMZ4_ACENE</name>
<organism evidence="2 3">
    <name type="scientific">Acer negundo</name>
    <name type="common">Box elder</name>
    <dbReference type="NCBI Taxonomy" id="4023"/>
    <lineage>
        <taxon>Eukaryota</taxon>
        <taxon>Viridiplantae</taxon>
        <taxon>Streptophyta</taxon>
        <taxon>Embryophyta</taxon>
        <taxon>Tracheophyta</taxon>
        <taxon>Spermatophyta</taxon>
        <taxon>Magnoliopsida</taxon>
        <taxon>eudicotyledons</taxon>
        <taxon>Gunneridae</taxon>
        <taxon>Pentapetalae</taxon>
        <taxon>rosids</taxon>
        <taxon>malvids</taxon>
        <taxon>Sapindales</taxon>
        <taxon>Sapindaceae</taxon>
        <taxon>Hippocastanoideae</taxon>
        <taxon>Acereae</taxon>
        <taxon>Acer</taxon>
    </lineage>
</organism>
<dbReference type="EMBL" id="JAJSOW010000003">
    <property type="protein sequence ID" value="KAI9196141.1"/>
    <property type="molecule type" value="Genomic_DNA"/>
</dbReference>
<keyword evidence="1" id="KW-0274">FAD</keyword>
<keyword evidence="1" id="KW-0408">Iron</keyword>
<dbReference type="PANTHER" id="PTHR10617">
    <property type="entry name" value="ELECTRON TRANSFER FLAVOPROTEIN-UBIQUINONE OXIDOREDUCTASE"/>
    <property type="match status" value="1"/>
</dbReference>
<dbReference type="PANTHER" id="PTHR10617:SF107">
    <property type="entry name" value="ELECTRON TRANSFER FLAVOPROTEIN-UBIQUINONE OXIDOREDUCTASE, MITOCHONDRIAL"/>
    <property type="match status" value="1"/>
</dbReference>
<keyword evidence="1" id="KW-0285">Flavoprotein</keyword>
<dbReference type="Proteomes" id="UP001064489">
    <property type="component" value="Chromosome 1"/>
</dbReference>
<keyword evidence="1" id="KW-0813">Transport</keyword>
<comment type="function">
    <text evidence="1">Accepts electrons from ETF and reduces ubiquinone.</text>
</comment>
<dbReference type="InterPro" id="IPR040156">
    <property type="entry name" value="ETF-QO"/>
</dbReference>
<comment type="cofactor">
    <cofactor evidence="1">
        <name>[4Fe-4S] cluster</name>
        <dbReference type="ChEBI" id="CHEBI:49883"/>
    </cofactor>
    <text evidence="1">Binds 1 [4Fe-4S] cluster.</text>
</comment>
<reference evidence="2" key="2">
    <citation type="submission" date="2023-02" db="EMBL/GenBank/DDBJ databases">
        <authorList>
            <person name="Swenson N.G."/>
            <person name="Wegrzyn J.L."/>
            <person name="Mcevoy S.L."/>
        </authorList>
    </citation>
    <scope>NUCLEOTIDE SEQUENCE</scope>
    <source>
        <strain evidence="2">91603</strain>
        <tissue evidence="2">Leaf</tissue>
    </source>
</reference>
<keyword evidence="1" id="KW-0479">Metal-binding</keyword>
<dbReference type="SUPFAM" id="SSF51905">
    <property type="entry name" value="FAD/NAD(P)-binding domain"/>
    <property type="match status" value="1"/>
</dbReference>
<dbReference type="Pfam" id="PF13450">
    <property type="entry name" value="NAD_binding_8"/>
    <property type="match status" value="1"/>
</dbReference>
<comment type="catalytic activity">
    <reaction evidence="1">
        <text>a ubiquinone + reduced [electron-transfer flavoprotein] = a ubiquinol + oxidized [electron-transfer flavoprotein] + H(+)</text>
        <dbReference type="Rhea" id="RHEA:24052"/>
        <dbReference type="Rhea" id="RHEA-COMP:9565"/>
        <dbReference type="Rhea" id="RHEA-COMP:9566"/>
        <dbReference type="Rhea" id="RHEA-COMP:10685"/>
        <dbReference type="Rhea" id="RHEA-COMP:10686"/>
        <dbReference type="ChEBI" id="CHEBI:15378"/>
        <dbReference type="ChEBI" id="CHEBI:16389"/>
        <dbReference type="ChEBI" id="CHEBI:17976"/>
        <dbReference type="ChEBI" id="CHEBI:57692"/>
        <dbReference type="ChEBI" id="CHEBI:58307"/>
        <dbReference type="EC" id="1.5.5.1"/>
    </reaction>
</comment>
<protein>
    <recommendedName>
        <fullName evidence="1">Electron transfer flavoprotein-ubiquinone oxidoreductase</fullName>
        <shortName evidence="1">ETF-QO</shortName>
        <ecNumber evidence="1">1.5.5.1</ecNumber>
    </recommendedName>
</protein>
<evidence type="ECO:0000313" key="3">
    <source>
        <dbReference type="Proteomes" id="UP001064489"/>
    </source>
</evidence>
<dbReference type="InterPro" id="IPR036188">
    <property type="entry name" value="FAD/NAD-bd_sf"/>
</dbReference>
<dbReference type="Gene3D" id="3.50.50.60">
    <property type="entry name" value="FAD/NAD(P)-binding domain"/>
    <property type="match status" value="1"/>
</dbReference>
<dbReference type="GO" id="GO:0005743">
    <property type="term" value="C:mitochondrial inner membrane"/>
    <property type="evidence" value="ECO:0007669"/>
    <property type="project" value="TreeGrafter"/>
</dbReference>
<keyword evidence="1" id="KW-0249">Electron transport</keyword>
<evidence type="ECO:0000256" key="1">
    <source>
        <dbReference type="RuleBase" id="RU366068"/>
    </source>
</evidence>
<keyword evidence="1" id="KW-0830">Ubiquinone</keyword>
<accession>A0AAD5JMZ4</accession>
<keyword evidence="1" id="KW-0411">Iron-sulfur</keyword>
<dbReference type="GO" id="GO:0046872">
    <property type="term" value="F:metal ion binding"/>
    <property type="evidence" value="ECO:0007669"/>
    <property type="project" value="UniProtKB-KW"/>
</dbReference>
<reference evidence="2" key="1">
    <citation type="journal article" date="2022" name="Plant J.">
        <title>Strategies of tolerance reflected in two North American maple genomes.</title>
        <authorList>
            <person name="McEvoy S.L."/>
            <person name="Sezen U.U."/>
            <person name="Trouern-Trend A."/>
            <person name="McMahon S.M."/>
            <person name="Schaberg P.G."/>
            <person name="Yang J."/>
            <person name="Wegrzyn J.L."/>
            <person name="Swenson N.G."/>
        </authorList>
    </citation>
    <scope>NUCLEOTIDE SEQUENCE</scope>
    <source>
        <strain evidence="2">91603</strain>
    </source>
</reference>
<proteinExistence type="predicted"/>
<dbReference type="EC" id="1.5.5.1" evidence="1"/>
<dbReference type="GO" id="GO:0051539">
    <property type="term" value="F:4 iron, 4 sulfur cluster binding"/>
    <property type="evidence" value="ECO:0007669"/>
    <property type="project" value="UniProtKB-UniRule"/>
</dbReference>
<comment type="cofactor">
    <cofactor evidence="1">
        <name>FAD</name>
        <dbReference type="ChEBI" id="CHEBI:57692"/>
    </cofactor>
</comment>
<comment type="caution">
    <text evidence="2">The sequence shown here is derived from an EMBL/GenBank/DDBJ whole genome shotgun (WGS) entry which is preliminary data.</text>
</comment>
<keyword evidence="3" id="KW-1185">Reference proteome</keyword>